<evidence type="ECO:0000256" key="2">
    <source>
        <dbReference type="ARBA" id="ARBA00022723"/>
    </source>
</evidence>
<dbReference type="InterPro" id="IPR009056">
    <property type="entry name" value="Cyt_c-like_dom"/>
</dbReference>
<proteinExistence type="predicted"/>
<dbReference type="GO" id="GO:0009055">
    <property type="term" value="F:electron transfer activity"/>
    <property type="evidence" value="ECO:0007669"/>
    <property type="project" value="InterPro"/>
</dbReference>
<dbReference type="GO" id="GO:0046872">
    <property type="term" value="F:metal ion binding"/>
    <property type="evidence" value="ECO:0007669"/>
    <property type="project" value="UniProtKB-KW"/>
</dbReference>
<dbReference type="PROSITE" id="PS51007">
    <property type="entry name" value="CYTC"/>
    <property type="match status" value="1"/>
</dbReference>
<evidence type="ECO:0000313" key="5">
    <source>
        <dbReference type="EMBL" id="VAW22080.1"/>
    </source>
</evidence>
<dbReference type="EMBL" id="UOEO01000196">
    <property type="protein sequence ID" value="VAW22080.1"/>
    <property type="molecule type" value="Genomic_DNA"/>
</dbReference>
<dbReference type="GO" id="GO:0020037">
    <property type="term" value="F:heme binding"/>
    <property type="evidence" value="ECO:0007669"/>
    <property type="project" value="InterPro"/>
</dbReference>
<dbReference type="AlphaFoldDB" id="A0A3B0TZ86"/>
<feature type="domain" description="Cytochrome c" evidence="4">
    <location>
        <begin position="45"/>
        <end position="137"/>
    </location>
</feature>
<dbReference type="Gene3D" id="1.10.760.10">
    <property type="entry name" value="Cytochrome c-like domain"/>
    <property type="match status" value="1"/>
</dbReference>
<keyword evidence="1" id="KW-0349">Heme</keyword>
<dbReference type="SUPFAM" id="SSF46626">
    <property type="entry name" value="Cytochrome c"/>
    <property type="match status" value="1"/>
</dbReference>
<name>A0A3B0TZ86_9ZZZZ</name>
<accession>A0A3B0TZ86</accession>
<evidence type="ECO:0000259" key="4">
    <source>
        <dbReference type="PROSITE" id="PS51007"/>
    </source>
</evidence>
<reference evidence="5" key="1">
    <citation type="submission" date="2018-06" db="EMBL/GenBank/DDBJ databases">
        <authorList>
            <person name="Zhirakovskaya E."/>
        </authorList>
    </citation>
    <scope>NUCLEOTIDE SEQUENCE</scope>
</reference>
<sequence>MRKLMLFGAAFVLLATAAVMAGPREDILAQLTAQAKADNAAFAGFSADRGYKLFSTKWGLGKPATPSCTACHTASPLNEGKTRAGKQIAPMAISKTPDRFTDPEKVAKWFRRNCRTVLGRECTALEKGDYLTFMISK</sequence>
<dbReference type="Pfam" id="PF09086">
    <property type="entry name" value="DUF1924"/>
    <property type="match status" value="1"/>
</dbReference>
<dbReference type="InterPro" id="IPR036909">
    <property type="entry name" value="Cyt_c-like_dom_sf"/>
</dbReference>
<gene>
    <name evidence="5" type="ORF">MNBD_ALPHA12-886</name>
</gene>
<evidence type="ECO:0000256" key="3">
    <source>
        <dbReference type="ARBA" id="ARBA00023004"/>
    </source>
</evidence>
<organism evidence="5">
    <name type="scientific">hydrothermal vent metagenome</name>
    <dbReference type="NCBI Taxonomy" id="652676"/>
    <lineage>
        <taxon>unclassified sequences</taxon>
        <taxon>metagenomes</taxon>
        <taxon>ecological metagenomes</taxon>
    </lineage>
</organism>
<dbReference type="InterPro" id="IPR015170">
    <property type="entry name" value="DUF1924_SHP"/>
</dbReference>
<evidence type="ECO:0000256" key="1">
    <source>
        <dbReference type="ARBA" id="ARBA00022617"/>
    </source>
</evidence>
<keyword evidence="2" id="KW-0479">Metal-binding</keyword>
<protein>
    <recommendedName>
        <fullName evidence="4">Cytochrome c domain-containing protein</fullName>
    </recommendedName>
</protein>
<keyword evidence="3" id="KW-0408">Iron</keyword>